<protein>
    <submittedName>
        <fullName evidence="3">Uncharacterized protein isoform X1</fullName>
    </submittedName>
</protein>
<evidence type="ECO:0000313" key="3">
    <source>
        <dbReference type="RefSeq" id="XP_011305672.1"/>
    </source>
</evidence>
<keyword evidence="2" id="KW-1185">Reference proteome</keyword>
<gene>
    <name evidence="3" type="primary">LOC105268094</name>
</gene>
<accession>A0A9R1T9Z4</accession>
<dbReference type="Gene3D" id="3.30.530.20">
    <property type="match status" value="1"/>
</dbReference>
<organism evidence="2 3">
    <name type="scientific">Fopius arisanus</name>
    <dbReference type="NCBI Taxonomy" id="64838"/>
    <lineage>
        <taxon>Eukaryota</taxon>
        <taxon>Metazoa</taxon>
        <taxon>Ecdysozoa</taxon>
        <taxon>Arthropoda</taxon>
        <taxon>Hexapoda</taxon>
        <taxon>Insecta</taxon>
        <taxon>Pterygota</taxon>
        <taxon>Neoptera</taxon>
        <taxon>Endopterygota</taxon>
        <taxon>Hymenoptera</taxon>
        <taxon>Apocrita</taxon>
        <taxon>Ichneumonoidea</taxon>
        <taxon>Braconidae</taxon>
        <taxon>Opiinae</taxon>
        <taxon>Fopius</taxon>
    </lineage>
</organism>
<evidence type="ECO:0000313" key="2">
    <source>
        <dbReference type="Proteomes" id="UP000694866"/>
    </source>
</evidence>
<reference evidence="3" key="1">
    <citation type="submission" date="2025-08" db="UniProtKB">
        <authorList>
            <consortium name="RefSeq"/>
        </authorList>
    </citation>
    <scope>IDENTIFICATION</scope>
    <source>
        <strain evidence="3">USDA-PBARC FA_bdor</strain>
        <tissue evidence="3">Whole organism</tissue>
    </source>
</reference>
<dbReference type="Proteomes" id="UP000694866">
    <property type="component" value="Unplaced"/>
</dbReference>
<keyword evidence="1" id="KW-0812">Transmembrane</keyword>
<dbReference type="SUPFAM" id="SSF55961">
    <property type="entry name" value="Bet v1-like"/>
    <property type="match status" value="1"/>
</dbReference>
<dbReference type="AlphaFoldDB" id="A0A9R1T9Z4"/>
<dbReference type="GeneID" id="105268094"/>
<proteinExistence type="predicted"/>
<dbReference type="RefSeq" id="XP_011305672.1">
    <property type="nucleotide sequence ID" value="XM_011307370.1"/>
</dbReference>
<feature type="transmembrane region" description="Helical" evidence="1">
    <location>
        <begin position="12"/>
        <end position="30"/>
    </location>
</feature>
<dbReference type="OrthoDB" id="6331612at2759"/>
<evidence type="ECO:0000256" key="1">
    <source>
        <dbReference type="SAM" id="Phobius"/>
    </source>
</evidence>
<keyword evidence="1" id="KW-0472">Membrane</keyword>
<sequence>MMHSRGAAISSAYLYLLTVLLVSYGIYEVYHLEVNPEEFAVTHRQRIDARPRVFFNFFVQTHILEKLFPSFSRLKEADSRVLGVGKFYRAFWKLPLLGETAKIHLMVTDYNPPKFLALESEDQLIRQRVEIRFHLYHDRTILNVTIYSRRTSALFHYTVGRGLRHIFKNELRRSASRVAGIHRALQKDIIFFQSERCIKGP</sequence>
<keyword evidence="1" id="KW-1133">Transmembrane helix</keyword>
<name>A0A9R1T9Z4_9HYME</name>
<dbReference type="InterPro" id="IPR023393">
    <property type="entry name" value="START-like_dom_sf"/>
</dbReference>
<dbReference type="KEGG" id="fas:105268094"/>